<evidence type="ECO:0000313" key="1">
    <source>
        <dbReference type="EMBL" id="VAX13669.1"/>
    </source>
</evidence>
<dbReference type="AlphaFoldDB" id="A0A3B1B5V6"/>
<dbReference type="EMBL" id="UOFZ01000130">
    <property type="protein sequence ID" value="VAX13669.1"/>
    <property type="molecule type" value="Genomic_DNA"/>
</dbReference>
<proteinExistence type="predicted"/>
<gene>
    <name evidence="1" type="ORF">MNBD_GAMMA24-661</name>
</gene>
<dbReference type="InterPro" id="IPR027417">
    <property type="entry name" value="P-loop_NTPase"/>
</dbReference>
<protein>
    <submittedName>
        <fullName evidence="1">Uncharacterized protein</fullName>
    </submittedName>
</protein>
<accession>A0A3B1B5V6</accession>
<reference evidence="1" key="1">
    <citation type="submission" date="2018-06" db="EMBL/GenBank/DDBJ databases">
        <authorList>
            <person name="Zhirakovskaya E."/>
        </authorList>
    </citation>
    <scope>NUCLEOTIDE SEQUENCE</scope>
</reference>
<organism evidence="1">
    <name type="scientific">hydrothermal vent metagenome</name>
    <dbReference type="NCBI Taxonomy" id="652676"/>
    <lineage>
        <taxon>unclassified sequences</taxon>
        <taxon>metagenomes</taxon>
        <taxon>ecological metagenomes</taxon>
    </lineage>
</organism>
<name>A0A3B1B5V6_9ZZZZ</name>
<dbReference type="Gene3D" id="3.40.50.300">
    <property type="entry name" value="P-loop containing nucleotide triphosphate hydrolases"/>
    <property type="match status" value="1"/>
</dbReference>
<sequence length="148" mass="16544">MDFSTIKKRLFYCQEELRLNRRLAANLYLDVIAMTGTPEQPVITDLVDNNDQVIDYAGLAILSYYLFSRAMVRAKVEAIRASQAGISHNEKEKSETALATYLELAQIYTHRVTANIIITRGLSASGKTTITQALMEQPGMIGIRSDVE</sequence>
<dbReference type="Pfam" id="PF13671">
    <property type="entry name" value="AAA_33"/>
    <property type="match status" value="1"/>
</dbReference>